<dbReference type="InterPro" id="IPR047575">
    <property type="entry name" value="Sm"/>
</dbReference>
<feature type="domain" description="Sm" evidence="9">
    <location>
        <begin position="9"/>
        <end position="92"/>
    </location>
</feature>
<dbReference type="AlphaFoldDB" id="A0AAN8VET0"/>
<reference evidence="10 11" key="1">
    <citation type="submission" date="2023-12" db="EMBL/GenBank/DDBJ databases">
        <title>A high-quality genome assembly for Dillenia turbinata (Dilleniales).</title>
        <authorList>
            <person name="Chanderbali A."/>
        </authorList>
    </citation>
    <scope>NUCLEOTIDE SEQUENCE [LARGE SCALE GENOMIC DNA]</scope>
    <source>
        <strain evidence="10">LSX21</strain>
        <tissue evidence="10">Leaf</tissue>
    </source>
</reference>
<organism evidence="10 11">
    <name type="scientific">Dillenia turbinata</name>
    <dbReference type="NCBI Taxonomy" id="194707"/>
    <lineage>
        <taxon>Eukaryota</taxon>
        <taxon>Viridiplantae</taxon>
        <taxon>Streptophyta</taxon>
        <taxon>Embryophyta</taxon>
        <taxon>Tracheophyta</taxon>
        <taxon>Spermatophyta</taxon>
        <taxon>Magnoliopsida</taxon>
        <taxon>eudicotyledons</taxon>
        <taxon>Gunneridae</taxon>
        <taxon>Pentapetalae</taxon>
        <taxon>Dilleniales</taxon>
        <taxon>Dilleniaceae</taxon>
        <taxon>Dillenia</taxon>
    </lineage>
</organism>
<proteinExistence type="inferred from homology"/>
<dbReference type="InterPro" id="IPR010920">
    <property type="entry name" value="LSM_dom_sf"/>
</dbReference>
<evidence type="ECO:0000259" key="9">
    <source>
        <dbReference type="PROSITE" id="PS52002"/>
    </source>
</evidence>
<keyword evidence="4" id="KW-0678">Repressor</keyword>
<dbReference type="GO" id="GO:0034063">
    <property type="term" value="P:stress granule assembly"/>
    <property type="evidence" value="ECO:0007669"/>
    <property type="project" value="TreeGrafter"/>
</dbReference>
<dbReference type="Gene3D" id="2.30.30.100">
    <property type="match status" value="1"/>
</dbReference>
<comment type="function">
    <text evidence="6">As a component of the decapping complex, involved in the degradation of mRNAs. Promotes P-body formation. Translational repressor.</text>
</comment>
<evidence type="ECO:0000256" key="2">
    <source>
        <dbReference type="ARBA" id="ARBA00010415"/>
    </source>
</evidence>
<evidence type="ECO:0000313" key="11">
    <source>
        <dbReference type="Proteomes" id="UP001370490"/>
    </source>
</evidence>
<dbReference type="SMART" id="SM01271">
    <property type="entry name" value="LSM14"/>
    <property type="match status" value="1"/>
</dbReference>
<dbReference type="GO" id="GO:0033962">
    <property type="term" value="P:P-body assembly"/>
    <property type="evidence" value="ECO:0007669"/>
    <property type="project" value="TreeGrafter"/>
</dbReference>
<feature type="region of interest" description="Disordered" evidence="7">
    <location>
        <begin position="118"/>
        <end position="177"/>
    </location>
</feature>
<dbReference type="PROSITE" id="PS51512">
    <property type="entry name" value="DFDF"/>
    <property type="match status" value="1"/>
</dbReference>
<protein>
    <submittedName>
        <fullName evidence="10">Lsm14-like, N-terminal</fullName>
    </submittedName>
</protein>
<dbReference type="SUPFAM" id="SSF50182">
    <property type="entry name" value="Sm-like ribonucleoproteins"/>
    <property type="match status" value="1"/>
</dbReference>
<evidence type="ECO:0000256" key="7">
    <source>
        <dbReference type="SAM" id="MobiDB-lite"/>
    </source>
</evidence>
<dbReference type="CDD" id="cd01736">
    <property type="entry name" value="LSm14_N"/>
    <property type="match status" value="1"/>
</dbReference>
<evidence type="ECO:0000256" key="4">
    <source>
        <dbReference type="ARBA" id="ARBA00022491"/>
    </source>
</evidence>
<name>A0AAN8VET0_9MAGN</name>
<feature type="compositionally biased region" description="Low complexity" evidence="7">
    <location>
        <begin position="120"/>
        <end position="139"/>
    </location>
</feature>
<dbReference type="GO" id="GO:0006397">
    <property type="term" value="P:mRNA processing"/>
    <property type="evidence" value="ECO:0007669"/>
    <property type="project" value="UniProtKB-KW"/>
</dbReference>
<sequence>MATEGSAARSSGSADSYIGSLISLTSKSEIRYEGILFNINTDESSIGLRNVRSFGTEGRKRDGPQVPPSDKIYEYILFRGSDIKDLQVKSSPPVQTAASIHNDPAIIQSQYLLTAPDTASSNMPSASSGSVSDLSSHSSQPGPPIPMLQGGASLNKSGGNLGSWGPSQPPPTTCIGGADMSLYRPGLYGPSVDQQLSLFRPPHHLSMPSSMQQPMQYPAISTSLPFSSPNLPTPQILGYPPPLLPPIPPGNSNFQATLLPRQSSPLPSDASANLVASSAPQVSSLVDPTTSLPVISLLNSCLERNPISSTPNKPILSGPPILSYGTASESIPSGVGTSNSLLNDPLPPTLVTPGQLLQPGLTTSPLSQTSQTAQKDVELVQVKSSEAPAPLISAVAQPPILPLPTPQRKFGRPVTKFTEDFDFEAMNEKFNKEEVWGHLGKSNNLEDEGHDSQEVDMGSSKVEAKY</sequence>
<evidence type="ECO:0000256" key="5">
    <source>
        <dbReference type="ARBA" id="ARBA00022664"/>
    </source>
</evidence>
<evidence type="ECO:0000259" key="8">
    <source>
        <dbReference type="PROSITE" id="PS51512"/>
    </source>
</evidence>
<gene>
    <name evidence="10" type="ORF">RJ641_006573</name>
</gene>
<comment type="subcellular location">
    <subcellularLocation>
        <location evidence="1">Cytoplasm</location>
        <location evidence="1">P-body</location>
    </subcellularLocation>
</comment>
<dbReference type="FunFam" id="2.30.30.100:FF:000033">
    <property type="entry name" value="Trailer hitch, isoform C"/>
    <property type="match status" value="1"/>
</dbReference>
<dbReference type="EMBL" id="JBAMMX010000014">
    <property type="protein sequence ID" value="KAK6927982.1"/>
    <property type="molecule type" value="Genomic_DNA"/>
</dbReference>
<dbReference type="InterPro" id="IPR025762">
    <property type="entry name" value="DFDF"/>
</dbReference>
<dbReference type="GO" id="GO:0000932">
    <property type="term" value="C:P-body"/>
    <property type="evidence" value="ECO:0007669"/>
    <property type="project" value="UniProtKB-SubCell"/>
</dbReference>
<dbReference type="Pfam" id="PF09532">
    <property type="entry name" value="FDF"/>
    <property type="match status" value="1"/>
</dbReference>
<feature type="domain" description="DFDF" evidence="8">
    <location>
        <begin position="409"/>
        <end position="445"/>
    </location>
</feature>
<dbReference type="InterPro" id="IPR025609">
    <property type="entry name" value="Lsm14-like_N"/>
</dbReference>
<keyword evidence="5" id="KW-0507">mRNA processing</keyword>
<comment type="similarity">
    <text evidence="2">Belongs to the LSM14 family.</text>
</comment>
<dbReference type="PANTHER" id="PTHR13586">
    <property type="entry name" value="SCD6 PROTEIN-RELATED"/>
    <property type="match status" value="1"/>
</dbReference>
<dbReference type="GO" id="GO:0003729">
    <property type="term" value="F:mRNA binding"/>
    <property type="evidence" value="ECO:0007669"/>
    <property type="project" value="TreeGrafter"/>
</dbReference>
<comment type="caution">
    <text evidence="10">The sequence shown here is derived from an EMBL/GenBank/DDBJ whole genome shotgun (WGS) entry which is preliminary data.</text>
</comment>
<dbReference type="Proteomes" id="UP001370490">
    <property type="component" value="Unassembled WGS sequence"/>
</dbReference>
<dbReference type="PROSITE" id="PS52002">
    <property type="entry name" value="SM"/>
    <property type="match status" value="1"/>
</dbReference>
<accession>A0AAN8VET0</accession>
<keyword evidence="3" id="KW-0963">Cytoplasm</keyword>
<evidence type="ECO:0000256" key="3">
    <source>
        <dbReference type="ARBA" id="ARBA00022490"/>
    </source>
</evidence>
<evidence type="ECO:0000256" key="1">
    <source>
        <dbReference type="ARBA" id="ARBA00004201"/>
    </source>
</evidence>
<evidence type="ECO:0000313" key="10">
    <source>
        <dbReference type="EMBL" id="KAK6927982.1"/>
    </source>
</evidence>
<evidence type="ECO:0000256" key="6">
    <source>
        <dbReference type="ARBA" id="ARBA00059323"/>
    </source>
</evidence>
<feature type="region of interest" description="Disordered" evidence="7">
    <location>
        <begin position="440"/>
        <end position="466"/>
    </location>
</feature>
<dbReference type="InterPro" id="IPR019050">
    <property type="entry name" value="FDF_dom"/>
</dbReference>
<dbReference type="Pfam" id="PF12701">
    <property type="entry name" value="LSM14"/>
    <property type="match status" value="1"/>
</dbReference>
<dbReference type="PANTHER" id="PTHR13586:SF0">
    <property type="entry name" value="TRAILER HITCH, ISOFORM H"/>
    <property type="match status" value="1"/>
</dbReference>
<keyword evidence="11" id="KW-1185">Reference proteome</keyword>